<evidence type="ECO:0000256" key="2">
    <source>
        <dbReference type="ARBA" id="ARBA00010989"/>
    </source>
</evidence>
<keyword evidence="7" id="KW-1185">Reference proteome</keyword>
<sequence length="382" mass="42706">MLSGKYEYVVVGAGIEGSATAYQLAKKGAKVLLLEQFPLPHNRGSSHGASRMIRRAYEEDYFCEMMNEAYSDWQELEKETGTKIYMKTGLVMISENLNVTESVAKILNSLNMKSELLTANQVNGKYPGVFLSDNETAVIDTDAGILKADKALRCLQEMFVRNGGEIRDQEPVRRIIPESDTSVMIETSHGTYRSNSAILCLGPWAPKFLKSLGLNLPLESVKTTVCFWRMKPEFSRMGAVWPCTVNISAEEHSYSLPPDEYEDLMKICWHGGVASDPDDRDRVSPAESHIDGLIKYVRRRFPCVEPKPSIMETCMYTCTPDESFILDRHPKHKNIIIGAGFSGTGFKLAPVVGRILADLALGKKPSYPLEPFSIARFTKSRL</sequence>
<comment type="similarity">
    <text evidence="2">Belongs to the MSOX/MTOX family.</text>
</comment>
<evidence type="ECO:0000313" key="7">
    <source>
        <dbReference type="Proteomes" id="UP000695022"/>
    </source>
</evidence>
<evidence type="ECO:0000256" key="5">
    <source>
        <dbReference type="ARBA" id="ARBA00023002"/>
    </source>
</evidence>
<evidence type="ECO:0000256" key="4">
    <source>
        <dbReference type="ARBA" id="ARBA00022827"/>
    </source>
</evidence>
<dbReference type="PANTHER" id="PTHR10961">
    <property type="entry name" value="PEROXISOMAL SARCOSINE OXIDASE"/>
    <property type="match status" value="1"/>
</dbReference>
<dbReference type="RefSeq" id="XP_014662398.1">
    <property type="nucleotide sequence ID" value="XM_014806912.1"/>
</dbReference>
<keyword evidence="3" id="KW-0285">Flavoprotein</keyword>
<keyword evidence="5" id="KW-0560">Oxidoreductase</keyword>
<protein>
    <submittedName>
        <fullName evidence="8">Peroxisomal sarcosine oxidase-like isoform X1</fullName>
    </submittedName>
</protein>
<dbReference type="GeneID" id="106805352"/>
<evidence type="ECO:0000259" key="6">
    <source>
        <dbReference type="Pfam" id="PF01266"/>
    </source>
</evidence>
<evidence type="ECO:0000256" key="1">
    <source>
        <dbReference type="ARBA" id="ARBA00001974"/>
    </source>
</evidence>
<dbReference type="Gene3D" id="3.30.9.10">
    <property type="entry name" value="D-Amino Acid Oxidase, subunit A, domain 2"/>
    <property type="match status" value="1"/>
</dbReference>
<evidence type="ECO:0000313" key="8">
    <source>
        <dbReference type="RefSeq" id="XP_014662398.1"/>
    </source>
</evidence>
<dbReference type="Pfam" id="PF01266">
    <property type="entry name" value="DAO"/>
    <property type="match status" value="1"/>
</dbReference>
<dbReference type="SUPFAM" id="SSF51905">
    <property type="entry name" value="FAD/NAD(P)-binding domain"/>
    <property type="match status" value="1"/>
</dbReference>
<feature type="domain" description="FAD dependent oxidoreductase" evidence="6">
    <location>
        <begin position="8"/>
        <end position="359"/>
    </location>
</feature>
<comment type="cofactor">
    <cofactor evidence="1">
        <name>FAD</name>
        <dbReference type="ChEBI" id="CHEBI:57692"/>
    </cofactor>
</comment>
<dbReference type="InterPro" id="IPR045170">
    <property type="entry name" value="MTOX"/>
</dbReference>
<reference evidence="8" key="1">
    <citation type="submission" date="2025-08" db="UniProtKB">
        <authorList>
            <consortium name="RefSeq"/>
        </authorList>
    </citation>
    <scope>IDENTIFICATION</scope>
</reference>
<organism evidence="7 8">
    <name type="scientific">Priapulus caudatus</name>
    <name type="common">Priapulid worm</name>
    <dbReference type="NCBI Taxonomy" id="37621"/>
    <lineage>
        <taxon>Eukaryota</taxon>
        <taxon>Metazoa</taxon>
        <taxon>Ecdysozoa</taxon>
        <taxon>Scalidophora</taxon>
        <taxon>Priapulida</taxon>
        <taxon>Priapulimorpha</taxon>
        <taxon>Priapulimorphida</taxon>
        <taxon>Priapulidae</taxon>
        <taxon>Priapulus</taxon>
    </lineage>
</organism>
<evidence type="ECO:0000256" key="3">
    <source>
        <dbReference type="ARBA" id="ARBA00022630"/>
    </source>
</evidence>
<gene>
    <name evidence="8" type="primary">LOC106805352</name>
</gene>
<dbReference type="NCBIfam" id="NF008425">
    <property type="entry name" value="PRK11259.1"/>
    <property type="match status" value="1"/>
</dbReference>
<dbReference type="PANTHER" id="PTHR10961:SF46">
    <property type="entry name" value="PEROXISOMAL SARCOSINE OXIDASE"/>
    <property type="match status" value="1"/>
</dbReference>
<keyword evidence="4" id="KW-0274">FAD</keyword>
<dbReference type="InterPro" id="IPR036188">
    <property type="entry name" value="FAD/NAD-bd_sf"/>
</dbReference>
<accession>A0ABM1DR27</accession>
<dbReference type="Gene3D" id="3.50.50.60">
    <property type="entry name" value="FAD/NAD(P)-binding domain"/>
    <property type="match status" value="1"/>
</dbReference>
<dbReference type="Proteomes" id="UP000695022">
    <property type="component" value="Unplaced"/>
</dbReference>
<name>A0ABM1DR27_PRICU</name>
<dbReference type="SUPFAM" id="SSF54373">
    <property type="entry name" value="FAD-linked reductases, C-terminal domain"/>
    <property type="match status" value="1"/>
</dbReference>
<proteinExistence type="inferred from homology"/>
<dbReference type="InterPro" id="IPR006076">
    <property type="entry name" value="FAD-dep_OxRdtase"/>
</dbReference>